<accession>A2PZZ3</accession>
<dbReference type="EMBL" id="AB290001">
    <property type="protein sequence ID" value="BAF45565.1"/>
    <property type="molecule type" value="Genomic_DNA"/>
</dbReference>
<evidence type="ECO:0000313" key="1">
    <source>
        <dbReference type="EMBL" id="BAF45565.1"/>
    </source>
</evidence>
<organism evidence="1 2">
    <name type="scientific">Ichnoviriform fumiferanae</name>
    <dbReference type="NCBI Taxonomy" id="419435"/>
    <lineage>
        <taxon>Viruses</taxon>
        <taxon>Viruses incertae sedis</taxon>
        <taxon>Polydnaviriformidae</taxon>
        <taxon>Ichnoviriform</taxon>
    </lineage>
</organism>
<name>A2PZZ3_9VIRU</name>
<evidence type="ECO:0000313" key="2">
    <source>
        <dbReference type="Proteomes" id="UP000203987"/>
    </source>
</evidence>
<protein>
    <submittedName>
        <fullName evidence="1">GfV-D2-ORF2</fullName>
    </submittedName>
</protein>
<reference evidence="1 2" key="1">
    <citation type="journal article" date="2007" name="J. Virol.">
        <title>Genomic and morphological features of a banchine polydnavirus: comparison with bracoviruses and ichnoviruses.</title>
        <authorList>
            <person name="Lapointe R."/>
            <person name="Tanaka K."/>
            <person name="Barney W.E."/>
            <person name="Whitfield J.B."/>
            <person name="Banks J.C."/>
            <person name="Beliveau C."/>
            <person name="Stoltz D."/>
            <person name="Webb B.A."/>
            <person name="Cusson M."/>
        </authorList>
    </citation>
    <scope>NUCLEOTIDE SEQUENCE [LARGE SCALE GENOMIC DNA]</scope>
</reference>
<dbReference type="RefSeq" id="YP_001029429.1">
    <property type="nucleotide sequence ID" value="NC_008927.1"/>
</dbReference>
<proteinExistence type="predicted"/>
<dbReference type="Proteomes" id="UP000203987">
    <property type="component" value="Genome"/>
</dbReference>
<sequence>MAYMKKRGEDITDTYIADNSLRRQFFEWRSAMLDLLLEFYDESLPPIPNSMIDFNSNISHNNDLYVKWLDTHISAVEDSDSFITALQIINQMEVSYESCDIESLKSAMAAWAKKNKYTYRNVYVYLDEQKHYQTAECVILNAAFCNTAS</sequence>
<dbReference type="GeneID" id="5179617"/>
<dbReference type="KEGG" id="vg:5179617"/>